<organism evidence="2 3">
    <name type="scientific">Leptospira weilii serovar Ranarum str. ICFT</name>
    <dbReference type="NCBI Taxonomy" id="1218598"/>
    <lineage>
        <taxon>Bacteria</taxon>
        <taxon>Pseudomonadati</taxon>
        <taxon>Spirochaetota</taxon>
        <taxon>Spirochaetia</taxon>
        <taxon>Leptospirales</taxon>
        <taxon>Leptospiraceae</taxon>
        <taxon>Leptospira</taxon>
    </lineage>
</organism>
<accession>N1WGF0</accession>
<dbReference type="PANTHER" id="PTHR43581">
    <property type="entry name" value="ATP/GTP PHOSPHATASE"/>
    <property type="match status" value="1"/>
</dbReference>
<dbReference type="GO" id="GO:0006302">
    <property type="term" value="P:double-strand break repair"/>
    <property type="evidence" value="ECO:0007669"/>
    <property type="project" value="InterPro"/>
</dbReference>
<proteinExistence type="predicted"/>
<protein>
    <submittedName>
        <fullName evidence="2">AAA domain protein</fullName>
    </submittedName>
</protein>
<evidence type="ECO:0000259" key="1">
    <source>
        <dbReference type="SMART" id="SM00382"/>
    </source>
</evidence>
<dbReference type="STRING" id="1218598.LEP1GSC060_1851"/>
<dbReference type="Gene3D" id="3.40.50.300">
    <property type="entry name" value="P-loop containing nucleotide triphosphate hydrolases"/>
    <property type="match status" value="1"/>
</dbReference>
<evidence type="ECO:0000313" key="2">
    <source>
        <dbReference type="EMBL" id="EMY78010.1"/>
    </source>
</evidence>
<dbReference type="RefSeq" id="WP_003000868.1">
    <property type="nucleotide sequence ID" value="NZ_AOHC02000026.1"/>
</dbReference>
<dbReference type="SUPFAM" id="SSF52540">
    <property type="entry name" value="P-loop containing nucleoside triphosphate hydrolases"/>
    <property type="match status" value="1"/>
</dbReference>
<dbReference type="EMBL" id="AOHC02000026">
    <property type="protein sequence ID" value="EMY78010.1"/>
    <property type="molecule type" value="Genomic_DNA"/>
</dbReference>
<feature type="domain" description="AAA+ ATPase" evidence="1">
    <location>
        <begin position="22"/>
        <end position="342"/>
    </location>
</feature>
<name>N1WGF0_9LEPT</name>
<dbReference type="InterPro" id="IPR027417">
    <property type="entry name" value="P-loop_NTPase"/>
</dbReference>
<dbReference type="GO" id="GO:0016887">
    <property type="term" value="F:ATP hydrolysis activity"/>
    <property type="evidence" value="ECO:0007669"/>
    <property type="project" value="InterPro"/>
</dbReference>
<reference evidence="2" key="1">
    <citation type="submission" date="2013-03" db="EMBL/GenBank/DDBJ databases">
        <authorList>
            <person name="Harkins D.M."/>
            <person name="Durkin A.S."/>
            <person name="Brinkac L.M."/>
            <person name="Haft D.H."/>
            <person name="Selengut J.D."/>
            <person name="Sanka R."/>
            <person name="DePew J."/>
            <person name="Purushe J."/>
            <person name="Hartskeerl R.A."/>
            <person name="Ahmed A."/>
            <person name="van der Linden H."/>
            <person name="Goris M.G.A."/>
            <person name="Vinetz J.M."/>
            <person name="Sutton G.G."/>
            <person name="Nierman W.C."/>
            <person name="Fouts D.E."/>
        </authorList>
    </citation>
    <scope>NUCLEOTIDE SEQUENCE [LARGE SCALE GENOMIC DNA]</scope>
    <source>
        <strain evidence="2">ICFT</strain>
    </source>
</reference>
<dbReference type="InterPro" id="IPR038729">
    <property type="entry name" value="Rad50/SbcC_AAA"/>
</dbReference>
<dbReference type="SMART" id="SM00382">
    <property type="entry name" value="AAA"/>
    <property type="match status" value="1"/>
</dbReference>
<dbReference type="InterPro" id="IPR051396">
    <property type="entry name" value="Bact_Antivir_Def_Nuclease"/>
</dbReference>
<gene>
    <name evidence="2" type="ORF">LEP1GSC060_1851</name>
</gene>
<keyword evidence="3" id="KW-1185">Reference proteome</keyword>
<dbReference type="Pfam" id="PF13476">
    <property type="entry name" value="AAA_23"/>
    <property type="match status" value="1"/>
</dbReference>
<dbReference type="OrthoDB" id="346285at2"/>
<dbReference type="AlphaFoldDB" id="N1WGF0"/>
<dbReference type="Proteomes" id="UP000012313">
    <property type="component" value="Unassembled WGS sequence"/>
</dbReference>
<evidence type="ECO:0000313" key="3">
    <source>
        <dbReference type="Proteomes" id="UP000012313"/>
    </source>
</evidence>
<comment type="caution">
    <text evidence="2">The sequence shown here is derived from an EMBL/GenBank/DDBJ whole genome shotgun (WGS) entry which is preliminary data.</text>
</comment>
<sequence>MQIDSLKIENFRRFANQNFSFNNRFNLIVGENGAGKTSLLDAIAVATGSWFLGIQGYDSRSIKQDEVRVLRNEFEGVITYEGQYPVSIKAEGIIQSSKVEWTRTLNGPGGRTTRTGAQSAKDISEQTAQAVSQGEPCLLPLIAHYGAGRLWVQPRDMNDFYNQKQTHNSRLDGYLYSLDPRINFSDLFQWIRKEKYISLQDGKERKQYVAVKNAILSCLDHGKSIDYSVKEEDIMVEIDPQGILPFRLLSDGQRNMIALAADIGFKAAQLNPQLGENVLQETPGIVLIDEIDLLLHPKWQRHVINDLKKTFPKIQFFASTHSPQIIGETPIEEVILLTENGPVHPSIAYGADSKGNWPKPSESNLFISPTDGNCETAFDFRQDGSMVAVDGINSEKAAKLTIEKLQLNDPELKDLRKSSIQGFLDGLSRENLLKLLNRLKEDESKIQNGHPIKLLDYCFVYSKIIEKLLNQWYIIDKDKIPCLNI</sequence>
<dbReference type="PANTHER" id="PTHR43581:SF2">
    <property type="entry name" value="EXCINUCLEASE ATPASE SUBUNIT"/>
    <property type="match status" value="1"/>
</dbReference>
<dbReference type="InterPro" id="IPR003593">
    <property type="entry name" value="AAA+_ATPase"/>
</dbReference>